<dbReference type="Proteomes" id="UP001216907">
    <property type="component" value="Unassembled WGS sequence"/>
</dbReference>
<evidence type="ECO:0000256" key="1">
    <source>
        <dbReference type="SAM" id="MobiDB-lite"/>
    </source>
</evidence>
<name>A0ABT6F5K4_9BACT</name>
<evidence type="ECO:0000313" key="3">
    <source>
        <dbReference type="Proteomes" id="UP001216907"/>
    </source>
</evidence>
<gene>
    <name evidence="2" type="ORF">PZE19_03700</name>
</gene>
<dbReference type="RefSeq" id="WP_277859224.1">
    <property type="nucleotide sequence ID" value="NZ_JARRAG010000001.1"/>
</dbReference>
<sequence length="344" mass="38159">MSAAEGSGSTPRGPRRAVMCRAVVRPLVGSRRAATREGHSVLRGAWMRFAFDHAPMLRAYAEENAPDARKIRGLDYHVGRRMRCIAGCGSPMLPPLAKRIRCALPALCPFCWARSAGRGWDRIADLLHPRLEGSLLREPDCPFDLVATTRIFVLTVGPARLLTERIEGKNYRDALAIPSRVVELRNRPIVAGQEVMTLFPRLIHGGTKLMMAAAVRQLLVVEPGVELGPFKADPRWPEVKVVRYERPGLGRTMNAVANLYRYPAEILMAVPADRVLAARLDGALRLLLDLRRVPVEPPAERPPPREKGRKRRDARERHLIASFGEFRGGVVPRTDLGGGRRAGP</sequence>
<organism evidence="2 3">
    <name type="scientific">Paludisphaera mucosa</name>
    <dbReference type="NCBI Taxonomy" id="3030827"/>
    <lineage>
        <taxon>Bacteria</taxon>
        <taxon>Pseudomonadati</taxon>
        <taxon>Planctomycetota</taxon>
        <taxon>Planctomycetia</taxon>
        <taxon>Isosphaerales</taxon>
        <taxon>Isosphaeraceae</taxon>
        <taxon>Paludisphaera</taxon>
    </lineage>
</organism>
<comment type="caution">
    <text evidence="2">The sequence shown here is derived from an EMBL/GenBank/DDBJ whole genome shotgun (WGS) entry which is preliminary data.</text>
</comment>
<dbReference type="EMBL" id="JARRAG010000001">
    <property type="protein sequence ID" value="MDG3002862.1"/>
    <property type="molecule type" value="Genomic_DNA"/>
</dbReference>
<feature type="region of interest" description="Disordered" evidence="1">
    <location>
        <begin position="295"/>
        <end position="314"/>
    </location>
</feature>
<feature type="region of interest" description="Disordered" evidence="1">
    <location>
        <begin position="320"/>
        <end position="344"/>
    </location>
</feature>
<feature type="compositionally biased region" description="Basic and acidic residues" evidence="1">
    <location>
        <begin position="295"/>
        <end position="306"/>
    </location>
</feature>
<protein>
    <submittedName>
        <fullName evidence="2">Uncharacterized protein</fullName>
    </submittedName>
</protein>
<reference evidence="2 3" key="1">
    <citation type="submission" date="2023-03" db="EMBL/GenBank/DDBJ databases">
        <title>Paludisphaera mucosa sp. nov. a novel planctomycete from northern fen.</title>
        <authorList>
            <person name="Ivanova A."/>
        </authorList>
    </citation>
    <scope>NUCLEOTIDE SEQUENCE [LARGE SCALE GENOMIC DNA]</scope>
    <source>
        <strain evidence="2 3">Pla2</strain>
    </source>
</reference>
<evidence type="ECO:0000313" key="2">
    <source>
        <dbReference type="EMBL" id="MDG3002862.1"/>
    </source>
</evidence>
<keyword evidence="3" id="KW-1185">Reference proteome</keyword>
<proteinExistence type="predicted"/>
<accession>A0ABT6F5K4</accession>